<proteinExistence type="predicted"/>
<dbReference type="EMBL" id="JADOES010000023">
    <property type="protein sequence ID" value="MBT9316279.1"/>
    <property type="molecule type" value="Genomic_DNA"/>
</dbReference>
<dbReference type="Proteomes" id="UP000717364">
    <property type="component" value="Unassembled WGS sequence"/>
</dbReference>
<dbReference type="RefSeq" id="WP_215609347.1">
    <property type="nucleotide sequence ID" value="NZ_JADOES010000023.1"/>
</dbReference>
<protein>
    <submittedName>
        <fullName evidence="1">Uncharacterized protein</fullName>
    </submittedName>
</protein>
<sequence>MSQPTISIINFPTGATVALSQAGKTLDVLNNATSPYTYLTDPSEDAVYQFVVSASGFQDFVTTLDISQILIASYVGIPANNEQTIDGTYIDFYELMAADAAFLRIVGTDISLNRQGWSLASYKSEWNTAVVADGPLAAEISAWSGYLVTTGYSFISFNATTGEVA</sequence>
<keyword evidence="2" id="KW-1185">Reference proteome</keyword>
<organism evidence="1 2">
    <name type="scientific">Leptothoe spongobia TAU-MAC 1115</name>
    <dbReference type="NCBI Taxonomy" id="1967444"/>
    <lineage>
        <taxon>Bacteria</taxon>
        <taxon>Bacillati</taxon>
        <taxon>Cyanobacteriota</taxon>
        <taxon>Cyanophyceae</taxon>
        <taxon>Nodosilineales</taxon>
        <taxon>Cymatolegaceae</taxon>
        <taxon>Leptothoe</taxon>
        <taxon>Leptothoe spongobia</taxon>
    </lineage>
</organism>
<name>A0A947DGK9_9CYAN</name>
<comment type="caution">
    <text evidence="1">The sequence shown here is derived from an EMBL/GenBank/DDBJ whole genome shotgun (WGS) entry which is preliminary data.</text>
</comment>
<accession>A0A947DGK9</accession>
<reference evidence="1" key="2">
    <citation type="journal article" date="2021" name="Mar. Drugs">
        <title>Genome Reduction and Secondary Metabolism of the Marine Sponge-Associated Cyanobacterium Leptothoe.</title>
        <authorList>
            <person name="Konstantinou D."/>
            <person name="Popin R.V."/>
            <person name="Fewer D.P."/>
            <person name="Sivonen K."/>
            <person name="Gkelis S."/>
        </authorList>
    </citation>
    <scope>NUCLEOTIDE SEQUENCE</scope>
    <source>
        <strain evidence="1">TAU-MAC 1115</strain>
    </source>
</reference>
<evidence type="ECO:0000313" key="1">
    <source>
        <dbReference type="EMBL" id="MBT9316279.1"/>
    </source>
</evidence>
<reference evidence="1" key="1">
    <citation type="submission" date="2020-11" db="EMBL/GenBank/DDBJ databases">
        <authorList>
            <person name="Konstantinou D."/>
            <person name="Gkelis S."/>
            <person name="Popin R."/>
            <person name="Fewer D."/>
            <person name="Sivonen K."/>
        </authorList>
    </citation>
    <scope>NUCLEOTIDE SEQUENCE</scope>
    <source>
        <strain evidence="1">TAU-MAC 1115</strain>
    </source>
</reference>
<dbReference type="AlphaFoldDB" id="A0A947DGK9"/>
<evidence type="ECO:0000313" key="2">
    <source>
        <dbReference type="Proteomes" id="UP000717364"/>
    </source>
</evidence>
<gene>
    <name evidence="1" type="ORF">IXB50_12685</name>
</gene>